<feature type="region of interest" description="Disordered" evidence="18">
    <location>
        <begin position="459"/>
        <end position="594"/>
    </location>
</feature>
<dbReference type="GO" id="GO:0003677">
    <property type="term" value="F:DNA binding"/>
    <property type="evidence" value="ECO:0007669"/>
    <property type="project" value="InterPro"/>
</dbReference>
<evidence type="ECO:0000256" key="7">
    <source>
        <dbReference type="ARBA" id="ARBA00023015"/>
    </source>
</evidence>
<evidence type="ECO:0000256" key="10">
    <source>
        <dbReference type="ARBA" id="ARBA00023204"/>
    </source>
</evidence>
<dbReference type="InterPro" id="IPR015637">
    <property type="entry name" value="MUG/TDG"/>
</dbReference>
<dbReference type="InterPro" id="IPR036895">
    <property type="entry name" value="Uracil-DNA_glycosylase-like_sf"/>
</dbReference>
<feature type="compositionally biased region" description="Polar residues" evidence="18">
    <location>
        <begin position="845"/>
        <end position="869"/>
    </location>
</feature>
<evidence type="ECO:0000256" key="9">
    <source>
        <dbReference type="ARBA" id="ARBA00023163"/>
    </source>
</evidence>
<evidence type="ECO:0000256" key="17">
    <source>
        <dbReference type="ARBA" id="ARBA00083221"/>
    </source>
</evidence>
<name>A0AAD7Y813_MYTSE</name>
<dbReference type="InterPro" id="IPR017956">
    <property type="entry name" value="AT_hook_DNA-bd_motif"/>
</dbReference>
<keyword evidence="4" id="KW-0378">Hydrolase</keyword>
<dbReference type="SUPFAM" id="SSF52141">
    <property type="entry name" value="Uracil-DNA glycosylase-like"/>
    <property type="match status" value="1"/>
</dbReference>
<feature type="region of interest" description="Disordered" evidence="18">
    <location>
        <begin position="1"/>
        <end position="110"/>
    </location>
</feature>
<evidence type="ECO:0000313" key="20">
    <source>
        <dbReference type="EMBL" id="KAJ8705407.1"/>
    </source>
</evidence>
<evidence type="ECO:0000259" key="19">
    <source>
        <dbReference type="Pfam" id="PF03167"/>
    </source>
</evidence>
<keyword evidence="9" id="KW-0804">Transcription</keyword>
<keyword evidence="6" id="KW-0156">Chromatin regulator</keyword>
<evidence type="ECO:0000313" key="21">
    <source>
        <dbReference type="Proteomes" id="UP001231518"/>
    </source>
</evidence>
<dbReference type="Proteomes" id="UP001231518">
    <property type="component" value="Chromosome 27"/>
</dbReference>
<feature type="region of interest" description="Disordered" evidence="18">
    <location>
        <begin position="657"/>
        <end position="962"/>
    </location>
</feature>
<dbReference type="Gene3D" id="3.40.470.10">
    <property type="entry name" value="Uracil-DNA glycosylase-like domain"/>
    <property type="match status" value="1"/>
</dbReference>
<evidence type="ECO:0000256" key="11">
    <source>
        <dbReference type="ARBA" id="ARBA00023242"/>
    </source>
</evidence>
<dbReference type="PANTHER" id="PTHR12159">
    <property type="entry name" value="G/T AND G/U MISMATCH-SPECIFIC DNA GLYCOSYLASE"/>
    <property type="match status" value="1"/>
</dbReference>
<comment type="catalytic activity">
    <reaction evidence="12">
        <text>Hydrolyzes mismatched double-stranded DNA and polynucleotides, releasing free thymine.</text>
        <dbReference type="EC" id="3.2.2.29"/>
    </reaction>
</comment>
<keyword evidence="21" id="KW-1185">Reference proteome</keyword>
<evidence type="ECO:0000256" key="14">
    <source>
        <dbReference type="ARBA" id="ARBA00064519"/>
    </source>
</evidence>
<evidence type="ECO:0000256" key="4">
    <source>
        <dbReference type="ARBA" id="ARBA00022801"/>
    </source>
</evidence>
<evidence type="ECO:0000256" key="5">
    <source>
        <dbReference type="ARBA" id="ARBA00022843"/>
    </source>
</evidence>
<feature type="compositionally biased region" description="Polar residues" evidence="18">
    <location>
        <begin position="1020"/>
        <end position="1043"/>
    </location>
</feature>
<accession>A0AAD7Y813</accession>
<evidence type="ECO:0000256" key="16">
    <source>
        <dbReference type="ARBA" id="ARBA00071248"/>
    </source>
</evidence>
<evidence type="ECO:0000256" key="1">
    <source>
        <dbReference type="ARBA" id="ARBA00004123"/>
    </source>
</evidence>
<reference evidence="20" key="1">
    <citation type="submission" date="2023-03" db="EMBL/GenBank/DDBJ databases">
        <title>Chromosome-level genomes of two armyworms, Mythimna separata and Mythimna loreyi, provide insights into the biosynthesis and reception of sex pheromones.</title>
        <authorList>
            <person name="Zhao H."/>
        </authorList>
    </citation>
    <scope>NUCLEOTIDE SEQUENCE</scope>
    <source>
        <strain evidence="20">BeijingLab</strain>
        <tissue evidence="20">Pupa</tissue>
    </source>
</reference>
<dbReference type="FunFam" id="3.40.470.10:FF:000002">
    <property type="entry name" value="G/T mismatch-specific thymine DNA glycosylase"/>
    <property type="match status" value="1"/>
</dbReference>
<feature type="compositionally biased region" description="Gly residues" evidence="18">
    <location>
        <begin position="1115"/>
        <end position="1126"/>
    </location>
</feature>
<feature type="compositionally biased region" description="Low complexity" evidence="18">
    <location>
        <begin position="769"/>
        <end position="793"/>
    </location>
</feature>
<dbReference type="GO" id="GO:0004844">
    <property type="term" value="F:uracil DNA N-glycosylase activity"/>
    <property type="evidence" value="ECO:0007669"/>
    <property type="project" value="TreeGrafter"/>
</dbReference>
<comment type="caution">
    <text evidence="20">The sequence shown here is derived from an EMBL/GenBank/DDBJ whole genome shotgun (WGS) entry which is preliminary data.</text>
</comment>
<evidence type="ECO:0000256" key="13">
    <source>
        <dbReference type="ARBA" id="ARBA00061261"/>
    </source>
</evidence>
<comment type="subcellular location">
    <subcellularLocation>
        <location evidence="1">Nucleus</location>
    </subcellularLocation>
</comment>
<feature type="compositionally biased region" description="Low complexity" evidence="18">
    <location>
        <begin position="1127"/>
        <end position="1138"/>
    </location>
</feature>
<feature type="compositionally biased region" description="Polar residues" evidence="18">
    <location>
        <begin position="609"/>
        <end position="620"/>
    </location>
</feature>
<keyword evidence="11" id="KW-0539">Nucleus</keyword>
<feature type="compositionally biased region" description="Basic and acidic residues" evidence="18">
    <location>
        <begin position="919"/>
        <end position="932"/>
    </location>
</feature>
<feature type="compositionally biased region" description="Low complexity" evidence="18">
    <location>
        <begin position="533"/>
        <end position="555"/>
    </location>
</feature>
<protein>
    <recommendedName>
        <fullName evidence="16">G/T mismatch-specific thymine DNA glycosylase</fullName>
        <ecNumber evidence="15">3.2.2.29</ecNumber>
    </recommendedName>
    <alternativeName>
        <fullName evidence="17">Thymine-DNA glycosylase</fullName>
    </alternativeName>
</protein>
<evidence type="ECO:0000256" key="3">
    <source>
        <dbReference type="ARBA" id="ARBA00022763"/>
    </source>
</evidence>
<keyword evidence="10" id="KW-0234">DNA repair</keyword>
<proteinExistence type="inferred from homology"/>
<gene>
    <name evidence="20" type="ORF">PYW07_011234</name>
</gene>
<feature type="region of interest" description="Disordered" evidence="18">
    <location>
        <begin position="609"/>
        <end position="642"/>
    </location>
</feature>
<feature type="compositionally biased region" description="Pro residues" evidence="18">
    <location>
        <begin position="97"/>
        <end position="106"/>
    </location>
</feature>
<feature type="compositionally biased region" description="Polar residues" evidence="18">
    <location>
        <begin position="942"/>
        <end position="959"/>
    </location>
</feature>
<keyword evidence="2" id="KW-1017">Isopeptide bond</keyword>
<dbReference type="GO" id="GO:0005654">
    <property type="term" value="C:nucleoplasm"/>
    <property type="evidence" value="ECO:0007669"/>
    <property type="project" value="UniProtKB-ARBA"/>
</dbReference>
<dbReference type="EMBL" id="JARGEI010000030">
    <property type="protein sequence ID" value="KAJ8705407.1"/>
    <property type="molecule type" value="Genomic_DNA"/>
</dbReference>
<organism evidence="20 21">
    <name type="scientific">Mythimna separata</name>
    <name type="common">Oriental armyworm</name>
    <name type="synonym">Pseudaletia separata</name>
    <dbReference type="NCBI Taxonomy" id="271217"/>
    <lineage>
        <taxon>Eukaryota</taxon>
        <taxon>Metazoa</taxon>
        <taxon>Ecdysozoa</taxon>
        <taxon>Arthropoda</taxon>
        <taxon>Hexapoda</taxon>
        <taxon>Insecta</taxon>
        <taxon>Pterygota</taxon>
        <taxon>Neoptera</taxon>
        <taxon>Endopterygota</taxon>
        <taxon>Lepidoptera</taxon>
        <taxon>Glossata</taxon>
        <taxon>Ditrysia</taxon>
        <taxon>Noctuoidea</taxon>
        <taxon>Noctuidae</taxon>
        <taxon>Noctuinae</taxon>
        <taxon>Hadenini</taxon>
        <taxon>Mythimna</taxon>
    </lineage>
</organism>
<feature type="compositionally biased region" description="Pro residues" evidence="18">
    <location>
        <begin position="60"/>
        <end position="77"/>
    </location>
</feature>
<evidence type="ECO:0000256" key="15">
    <source>
        <dbReference type="ARBA" id="ARBA00066769"/>
    </source>
</evidence>
<feature type="domain" description="Uracil-DNA glycosylase-like" evidence="19">
    <location>
        <begin position="260"/>
        <end position="419"/>
    </location>
</feature>
<evidence type="ECO:0000256" key="6">
    <source>
        <dbReference type="ARBA" id="ARBA00022853"/>
    </source>
</evidence>
<keyword evidence="3" id="KW-0227">DNA damage</keyword>
<dbReference type="CDD" id="cd10028">
    <property type="entry name" value="UDG-F2_TDG_MUG"/>
    <property type="match status" value="1"/>
</dbReference>
<keyword evidence="8" id="KW-0010">Activator</keyword>
<evidence type="ECO:0000256" key="18">
    <source>
        <dbReference type="SAM" id="MobiDB-lite"/>
    </source>
</evidence>
<dbReference type="GO" id="GO:0141016">
    <property type="term" value="F:G/T mismatch-specific thymine-DNA glycosylase activity"/>
    <property type="evidence" value="ECO:0007669"/>
    <property type="project" value="UniProtKB-EC"/>
</dbReference>
<feature type="compositionally biased region" description="Low complexity" evidence="18">
    <location>
        <begin position="801"/>
        <end position="810"/>
    </location>
</feature>
<dbReference type="PANTHER" id="PTHR12159:SF9">
    <property type="entry name" value="G_T MISMATCH-SPECIFIC THYMINE DNA GLYCOSYLASE"/>
    <property type="match status" value="1"/>
</dbReference>
<dbReference type="SMART" id="SM00384">
    <property type="entry name" value="AT_hook"/>
    <property type="match status" value="3"/>
</dbReference>
<keyword evidence="7" id="KW-0805">Transcription regulation</keyword>
<evidence type="ECO:0000256" key="8">
    <source>
        <dbReference type="ARBA" id="ARBA00023159"/>
    </source>
</evidence>
<sequence>MLCLTGCEWLSSDSPGFGAPSAGEEGEEKPKPTENQDDGYETSNSGEAARRKPSSAEGSPAPPPEPGPEPAPSPDAPYEPLMRHYEPEPEPYRHFEPPAPPPPQPEPQYQHFPFPKYGGDPYAFKREPEVPYDMSQHHYGAAVKRDDELYNGIKRECDDPYSFVEEEAMCAMLGAPHHAVPPHLQHHEHHAHMMHPQQMMLNQPKKRGRKKKIKDENGMEIKTEPGLEGTLVPRVVKERKKHDRFNGMSEEEVSRRTLPDHLAENLDIIIIGINPGLFAAYKGHHYAGPGNHFWKCLYLSGLTREQMSADEDYKLLNFGIGFTNMVARPTKGSADLTRREIKEGSAILLEKLQSYRPKVAVFNGKLIYEVFSGKKDFCFGKQPDTIAGTNTYMWVMPSSSARCAQLPRAADKVPFYAALKKFRDYLNGLLPHVDESELVFPDNTSRRPQEEMEIRRLTMEPEPGDTIILEDGTEVPLKKKRGRPKKVKLENGEVAPPAPRAPRQPRPPPALDAADQPPKKKRGRPKKIRPEEQQFLMQHQQQQQQHQQTNAMVQQSSGLSSLQPIHGHGHLPHEQGYLTSVGGDGFPPQLPAQGSLLYPHQQHQQLTNDSGNYFQQQPPNSGMCLSAQRGGDGFPPQLPAQGSLLYPHQQHQQLTNDSGNYFQQQPPNSGMESPLDVSTPPMLGGMARGYGSPGGYAASPRGVYASPRSQGYSPSPARPAGTPQPQEQSMLHQFPSSPAAFSAPSPPRTGYGSPAPRAAPFSGRSPLYAHSPASYQHQQAQSPAPQARFSQSPHPHHPHPYSHSPAPQSQGRPFSRSPAPGGGVVGGAGGTVPFPAASPAALHSYTPSPAHTPYSQHSSPAPSRTPTYTDTHHFQPQGGNSTSGSGSGSGFGGELSHDIGAAISSPAPVSPGMAALDFEPPRERADEPERDSPMGSTDMHPGSNSNSSLSDYNKTSAGSEMSPAGVGGASFGGALYDAEQRLQYAHLAHPHENADKQEHYYSQEQGPGVGDSPRLDQLHQHPSSMYPSNFNSRSTPPGSSEASFSAAFRPPEHPHTPHTPHTPHSVHSDHTPHHHQPGSPVEYSGAVKPKAQDVASKSLSGLESLVDQIPSIAEGPGGPGGPGGAAPGAQAAPAAPAPEQAPATVAALPDYAPALYPPYGAYGGAAYGNNGYGGPFVGYGGGWGAAVMRPTPGYLSEWQYGYAAPVPAGYAPYNAPYYNGYAGPPPAHHQQAHYLSAPPLIDLHKNGEHSGGVPAVPAVPSVPTVGFGGFSKSVDSRGASAVNEIKAYTHAATALVRCRVARLWRNVARCALGAVLAPRSYRS</sequence>
<feature type="region of interest" description="Disordered" evidence="18">
    <location>
        <begin position="1110"/>
        <end position="1138"/>
    </location>
</feature>
<dbReference type="GO" id="GO:0040029">
    <property type="term" value="P:epigenetic regulation of gene expression"/>
    <property type="evidence" value="ECO:0007669"/>
    <property type="project" value="UniProtKB-ARBA"/>
</dbReference>
<feature type="compositionally biased region" description="Polar residues" evidence="18">
    <location>
        <begin position="657"/>
        <end position="671"/>
    </location>
</feature>
<comment type="subunit">
    <text evidence="14">Homodimer. Interacts with AICDA and GADD45A.</text>
</comment>
<dbReference type="InterPro" id="IPR005122">
    <property type="entry name" value="Uracil-DNA_glycosylase-like"/>
</dbReference>
<evidence type="ECO:0000256" key="2">
    <source>
        <dbReference type="ARBA" id="ARBA00022499"/>
    </source>
</evidence>
<dbReference type="GO" id="GO:0032183">
    <property type="term" value="F:SUMO binding"/>
    <property type="evidence" value="ECO:0007669"/>
    <property type="project" value="UniProtKB-ARBA"/>
</dbReference>
<keyword evidence="5" id="KW-0832">Ubl conjugation</keyword>
<dbReference type="EC" id="3.2.2.29" evidence="15"/>
<comment type="similarity">
    <text evidence="13">Belongs to the uracil-DNA glycosylase (UDG) superfamily. TDG/mug family.</text>
</comment>
<feature type="region of interest" description="Disordered" evidence="18">
    <location>
        <begin position="1001"/>
        <end position="1098"/>
    </location>
</feature>
<feature type="compositionally biased region" description="Basic and acidic residues" evidence="18">
    <location>
        <begin position="81"/>
        <end position="96"/>
    </location>
</feature>
<evidence type="ECO:0000256" key="12">
    <source>
        <dbReference type="ARBA" id="ARBA00052915"/>
    </source>
</evidence>
<feature type="compositionally biased region" description="Gly residues" evidence="18">
    <location>
        <begin position="820"/>
        <end position="830"/>
    </location>
</feature>
<dbReference type="GO" id="GO:0006285">
    <property type="term" value="P:base-excision repair, AP site formation"/>
    <property type="evidence" value="ECO:0007669"/>
    <property type="project" value="InterPro"/>
</dbReference>
<feature type="compositionally biased region" description="Low complexity" evidence="18">
    <location>
        <begin position="734"/>
        <end position="743"/>
    </location>
</feature>
<dbReference type="Pfam" id="PF03167">
    <property type="entry name" value="UDG"/>
    <property type="match status" value="1"/>
</dbReference>
<feature type="compositionally biased region" description="Pro residues" evidence="18">
    <location>
        <begin position="496"/>
        <end position="510"/>
    </location>
</feature>